<dbReference type="AlphaFoldDB" id="A0ABD5M640"/>
<organism evidence="1 2">
    <name type="scientific">Halorubrum miltondacostae</name>
    <dbReference type="NCBI Taxonomy" id="3076378"/>
    <lineage>
        <taxon>Archaea</taxon>
        <taxon>Methanobacteriati</taxon>
        <taxon>Methanobacteriota</taxon>
        <taxon>Stenosarchaea group</taxon>
        <taxon>Halobacteria</taxon>
        <taxon>Halobacteriales</taxon>
        <taxon>Haloferacaceae</taxon>
        <taxon>Halorubrum</taxon>
    </lineage>
</organism>
<evidence type="ECO:0000313" key="2">
    <source>
        <dbReference type="Proteomes" id="UP001567572"/>
    </source>
</evidence>
<comment type="caution">
    <text evidence="1">The sequence shown here is derived from an EMBL/GenBank/DDBJ whole genome shotgun (WGS) entry which is preliminary data.</text>
</comment>
<proteinExistence type="predicted"/>
<gene>
    <name evidence="1" type="ORF">ABNG04_11620</name>
</gene>
<accession>A0ABD5M640</accession>
<dbReference type="Proteomes" id="UP001567572">
    <property type="component" value="Unassembled WGS sequence"/>
</dbReference>
<name>A0ABD5M640_9EURY</name>
<keyword evidence="2" id="KW-1185">Reference proteome</keyword>
<dbReference type="RefSeq" id="WP_371162575.1">
    <property type="nucleotide sequence ID" value="NZ_JBEDNX010000009.1"/>
</dbReference>
<evidence type="ECO:0000313" key="1">
    <source>
        <dbReference type="EMBL" id="MEZ3164513.1"/>
    </source>
</evidence>
<reference evidence="1 2" key="1">
    <citation type="submission" date="2024-06" db="EMBL/GenBank/DDBJ databases">
        <title>Halorubrum miltondacostae sp. nov., a potential PHA producer isolated from an inland solar saltern in Rio Maior, Portugal.</title>
        <authorList>
            <person name="Albuquerque L."/>
            <person name="Viver T."/>
            <person name="Barroso C."/>
            <person name="Claudino R."/>
            <person name="Galvan M."/>
            <person name="Simoes G."/>
            <person name="Lobo Da Cunha A."/>
            <person name="Egas C."/>
        </authorList>
    </citation>
    <scope>NUCLEOTIDE SEQUENCE [LARGE SCALE GENOMIC DNA]</scope>
    <source>
        <strain evidence="1 2">RMP-11</strain>
    </source>
</reference>
<dbReference type="EMBL" id="JBEDNY010000003">
    <property type="protein sequence ID" value="MEZ3164513.1"/>
    <property type="molecule type" value="Genomic_DNA"/>
</dbReference>
<protein>
    <submittedName>
        <fullName evidence="1">Uncharacterized protein</fullName>
    </submittedName>
</protein>
<sequence>MGPRSLPAVVALLLLATAAFAAAPVDARAPPTPVCGVCDLDRTTPSGERVAAGESSLTITVHANGSTTWRARARLAAGADALAANDTLRRAVAEEAAGDGVASPEDVDVRFDGETLAVEYRDPNAARRSVGTVVFTPLTPASPNRPMVSGGQGPRYLAADRLTVRGGPGLDVHGSAPMTPSADRLVWNPNATGDATRPSLGVETDPVAVPERAMAPGVRAWLARLLVGNAL</sequence>